<proteinExistence type="predicted"/>
<accession>A0ABW6MHQ8</accession>
<comment type="subcellular location">
    <subcellularLocation>
        <location evidence="1">Cell membrane</location>
        <topology evidence="1">Multi-pass membrane protein</topology>
    </subcellularLocation>
</comment>
<dbReference type="Pfam" id="PF03631">
    <property type="entry name" value="Virul_fac_BrkB"/>
    <property type="match status" value="1"/>
</dbReference>
<feature type="transmembrane region" description="Helical" evidence="6">
    <location>
        <begin position="195"/>
        <end position="215"/>
    </location>
</feature>
<name>A0ABW6MHQ8_9ACTN</name>
<evidence type="ECO:0000256" key="6">
    <source>
        <dbReference type="SAM" id="Phobius"/>
    </source>
</evidence>
<keyword evidence="2" id="KW-1003">Cell membrane</keyword>
<evidence type="ECO:0000256" key="5">
    <source>
        <dbReference type="ARBA" id="ARBA00023136"/>
    </source>
</evidence>
<comment type="caution">
    <text evidence="7">The sequence shown here is derived from an EMBL/GenBank/DDBJ whole genome shotgun (WGS) entry which is preliminary data.</text>
</comment>
<sequence>MNRKQLRDLARAAQEMPRRTPVIGRMLGRLISVNWMDASARLAAQTFLAALPLLIVVAAFAPKAVKDALVDSVHAMLGNGAPVEDIEKTFGAQGGTTETYGAVGIVVTLISATALSRALQKICERCWDLPKAGTRMAAWRWLAWLLGWLATMLLQAPLRHGFGGGTWLGVLLSLATSVLLWWWTQHLLLAARIGWLPLLPGAVLTGVGMVVFVYASGLFMPATMKRSIAQFGSLGYVFTLLSWLIGCCCVIVAGVALGQVTAVSGPFPRWLGTPGESEES</sequence>
<evidence type="ECO:0000313" key="7">
    <source>
        <dbReference type="EMBL" id="MFE9605082.1"/>
    </source>
</evidence>
<evidence type="ECO:0000256" key="3">
    <source>
        <dbReference type="ARBA" id="ARBA00022692"/>
    </source>
</evidence>
<gene>
    <name evidence="7" type="ORF">ACFYNQ_41870</name>
</gene>
<evidence type="ECO:0000313" key="8">
    <source>
        <dbReference type="Proteomes" id="UP001601303"/>
    </source>
</evidence>
<feature type="transmembrane region" description="Helical" evidence="6">
    <location>
        <begin position="42"/>
        <end position="61"/>
    </location>
</feature>
<protein>
    <submittedName>
        <fullName evidence="7">YhjD/YihY/BrkB family envelope integrity protein</fullName>
    </submittedName>
</protein>
<evidence type="ECO:0000256" key="2">
    <source>
        <dbReference type="ARBA" id="ARBA00022475"/>
    </source>
</evidence>
<keyword evidence="3 6" id="KW-0812">Transmembrane</keyword>
<evidence type="ECO:0000256" key="1">
    <source>
        <dbReference type="ARBA" id="ARBA00004651"/>
    </source>
</evidence>
<feature type="transmembrane region" description="Helical" evidence="6">
    <location>
        <begin position="164"/>
        <end position="183"/>
    </location>
</feature>
<reference evidence="7 8" key="1">
    <citation type="submission" date="2024-10" db="EMBL/GenBank/DDBJ databases">
        <title>The Natural Products Discovery Center: Release of the First 8490 Sequenced Strains for Exploring Actinobacteria Biosynthetic Diversity.</title>
        <authorList>
            <person name="Kalkreuter E."/>
            <person name="Kautsar S.A."/>
            <person name="Yang D."/>
            <person name="Bader C.D."/>
            <person name="Teijaro C.N."/>
            <person name="Fluegel L."/>
            <person name="Davis C.M."/>
            <person name="Simpson J.R."/>
            <person name="Lauterbach L."/>
            <person name="Steele A.D."/>
            <person name="Gui C."/>
            <person name="Meng S."/>
            <person name="Li G."/>
            <person name="Viehrig K."/>
            <person name="Ye F."/>
            <person name="Su P."/>
            <person name="Kiefer A.F."/>
            <person name="Nichols A."/>
            <person name="Cepeda A.J."/>
            <person name="Yan W."/>
            <person name="Fan B."/>
            <person name="Jiang Y."/>
            <person name="Adhikari A."/>
            <person name="Zheng C.-J."/>
            <person name="Schuster L."/>
            <person name="Cowan T.M."/>
            <person name="Smanski M.J."/>
            <person name="Chevrette M.G."/>
            <person name="De Carvalho L.P.S."/>
            <person name="Shen B."/>
        </authorList>
    </citation>
    <scope>NUCLEOTIDE SEQUENCE [LARGE SCALE GENOMIC DNA]</scope>
    <source>
        <strain evidence="7 8">NPDC006488</strain>
    </source>
</reference>
<feature type="transmembrane region" description="Helical" evidence="6">
    <location>
        <begin position="235"/>
        <end position="257"/>
    </location>
</feature>
<feature type="transmembrane region" description="Helical" evidence="6">
    <location>
        <begin position="139"/>
        <end position="158"/>
    </location>
</feature>
<keyword evidence="4 6" id="KW-1133">Transmembrane helix</keyword>
<dbReference type="EMBL" id="JBIAHM010000018">
    <property type="protein sequence ID" value="MFE9605082.1"/>
    <property type="molecule type" value="Genomic_DNA"/>
</dbReference>
<keyword evidence="8" id="KW-1185">Reference proteome</keyword>
<dbReference type="InterPro" id="IPR017039">
    <property type="entry name" value="Virul_fac_BrkB"/>
</dbReference>
<keyword evidence="5 6" id="KW-0472">Membrane</keyword>
<organism evidence="7 8">
    <name type="scientific">Streptomyces hokutonensis</name>
    <dbReference type="NCBI Taxonomy" id="1306990"/>
    <lineage>
        <taxon>Bacteria</taxon>
        <taxon>Bacillati</taxon>
        <taxon>Actinomycetota</taxon>
        <taxon>Actinomycetes</taxon>
        <taxon>Kitasatosporales</taxon>
        <taxon>Streptomycetaceae</taxon>
        <taxon>Streptomyces</taxon>
    </lineage>
</organism>
<dbReference type="RefSeq" id="WP_388113910.1">
    <property type="nucleotide sequence ID" value="NZ_JBIAHM010000018.1"/>
</dbReference>
<evidence type="ECO:0000256" key="4">
    <source>
        <dbReference type="ARBA" id="ARBA00022989"/>
    </source>
</evidence>
<dbReference type="Proteomes" id="UP001601303">
    <property type="component" value="Unassembled WGS sequence"/>
</dbReference>